<dbReference type="PANTHER" id="PTHR43289:SF6">
    <property type="entry name" value="SERINE_THREONINE-PROTEIN KINASE NEKL-3"/>
    <property type="match status" value="1"/>
</dbReference>
<dbReference type="AlphaFoldDB" id="A0A1H8CCD7"/>
<dbReference type="SMART" id="SM00740">
    <property type="entry name" value="PASTA"/>
    <property type="match status" value="2"/>
</dbReference>
<keyword evidence="2 10" id="KW-0723">Serine/threonine-protein kinase</keyword>
<dbReference type="PROSITE" id="PS00107">
    <property type="entry name" value="PROTEIN_KINASE_ATP"/>
    <property type="match status" value="1"/>
</dbReference>
<sequence length="602" mass="60901">MTPGNDAELLDGRYRLGELLGVGGSASVFAAEDLTATGQGDQTCLVAVKMLHPHLCRDAATREAFFREARAAKPLRHPNVAAVHEFGLHEAGGVTMAWIALDLVDGPTISDWVEANGPLHPASAAAVLDGVLAALEAAHALGIVHRDVTPQNVMLDGAGRAHRGEALTSAQVRLVDFGLAAATGYAALGSDVLLTEHEPAASGDAGPDAAATSERAPTGVVGNVNFMSPEHAQGKPVRAAGDLYQCGALLYFMLTGQPPYPRDVAALVLEAHVSAPPPVPSVLVPAARALDRIVTRAMTKTPARRYRTAAEFRTVLADAISRDTSRLSATDATAIAIGPDSPTAVTKMLAPGGAGNLDYLTPLEPAADHETTQSAFVGSAGGVVTMLSIAAVMGLAIWGTISATAGPGMSEPTSPGYVTSPTATAIPPHAPTATPTVPPTVPPTATPTVPEQVMMPTLFGTLTDAETTLRAAGLTLGTITRIESAEVADRILSQYPTAGEPLPASSTVDVTVASGTNTVPQVGGISAAAAIALLQSAGFAATMIPVDGPVTATVTGTQPGAGAVLRVGLTVTLLLSTPAPSPGPEPTSTAPPAALPGRQESS</sequence>
<evidence type="ECO:0000256" key="7">
    <source>
        <dbReference type="ARBA" id="ARBA00022840"/>
    </source>
</evidence>
<keyword evidence="6 10" id="KW-0418">Kinase</keyword>
<dbReference type="InterPro" id="IPR011009">
    <property type="entry name" value="Kinase-like_dom_sf"/>
</dbReference>
<evidence type="ECO:0000256" key="3">
    <source>
        <dbReference type="ARBA" id="ARBA00022679"/>
    </source>
</evidence>
<dbReference type="EMBL" id="SOFF01000030">
    <property type="protein sequence ID" value="TFB89329.1"/>
    <property type="molecule type" value="Genomic_DNA"/>
</dbReference>
<dbReference type="Proteomes" id="UP000297654">
    <property type="component" value="Unassembled WGS sequence"/>
</dbReference>
<dbReference type="PANTHER" id="PTHR43289">
    <property type="entry name" value="MITOGEN-ACTIVATED PROTEIN KINASE KINASE KINASE 20-RELATED"/>
    <property type="match status" value="1"/>
</dbReference>
<dbReference type="Pfam" id="PF03793">
    <property type="entry name" value="PASTA"/>
    <property type="match status" value="2"/>
</dbReference>
<dbReference type="Gene3D" id="3.30.200.20">
    <property type="entry name" value="Phosphorylase Kinase, domain 1"/>
    <property type="match status" value="1"/>
</dbReference>
<evidence type="ECO:0000256" key="2">
    <source>
        <dbReference type="ARBA" id="ARBA00022527"/>
    </source>
</evidence>
<protein>
    <recommendedName>
        <fullName evidence="1">non-specific serine/threonine protein kinase</fullName>
        <ecNumber evidence="1">2.7.11.1</ecNumber>
    </recommendedName>
</protein>
<keyword evidence="4" id="KW-0677">Repeat</keyword>
<dbReference type="CDD" id="cd06577">
    <property type="entry name" value="PASTA_pknB"/>
    <property type="match status" value="1"/>
</dbReference>
<dbReference type="InterPro" id="IPR017441">
    <property type="entry name" value="Protein_kinase_ATP_BS"/>
</dbReference>
<gene>
    <name evidence="10" type="ORF">E3O10_10720</name>
</gene>
<dbReference type="RefSeq" id="WP_092107432.1">
    <property type="nucleotide sequence ID" value="NZ_FOCN01000002.1"/>
</dbReference>
<dbReference type="InterPro" id="IPR008266">
    <property type="entry name" value="Tyr_kinase_AS"/>
</dbReference>
<dbReference type="PROSITE" id="PS50011">
    <property type="entry name" value="PROTEIN_KINASE_DOM"/>
    <property type="match status" value="1"/>
</dbReference>
<evidence type="ECO:0000256" key="1">
    <source>
        <dbReference type="ARBA" id="ARBA00012513"/>
    </source>
</evidence>
<dbReference type="Pfam" id="PF00069">
    <property type="entry name" value="Pkinase"/>
    <property type="match status" value="1"/>
</dbReference>
<dbReference type="Gene3D" id="3.30.10.20">
    <property type="match status" value="2"/>
</dbReference>
<dbReference type="STRING" id="1424661.SAMN05216281_102338"/>
<proteinExistence type="predicted"/>
<evidence type="ECO:0000256" key="4">
    <source>
        <dbReference type="ARBA" id="ARBA00022737"/>
    </source>
</evidence>
<dbReference type="PROSITE" id="PS00109">
    <property type="entry name" value="PROTEIN_KINASE_TYR"/>
    <property type="match status" value="1"/>
</dbReference>
<dbReference type="EC" id="2.7.11.1" evidence="1"/>
<dbReference type="SUPFAM" id="SSF56112">
    <property type="entry name" value="Protein kinase-like (PK-like)"/>
    <property type="match status" value="1"/>
</dbReference>
<keyword evidence="5" id="KW-0547">Nucleotide-binding</keyword>
<accession>A0A1H8CCD7</accession>
<evidence type="ECO:0000256" key="8">
    <source>
        <dbReference type="ARBA" id="ARBA00047899"/>
    </source>
</evidence>
<keyword evidence="3" id="KW-0808">Transferase</keyword>
<comment type="catalytic activity">
    <reaction evidence="8">
        <text>L-threonyl-[protein] + ATP = O-phospho-L-threonyl-[protein] + ADP + H(+)</text>
        <dbReference type="Rhea" id="RHEA:46608"/>
        <dbReference type="Rhea" id="RHEA-COMP:11060"/>
        <dbReference type="Rhea" id="RHEA-COMP:11605"/>
        <dbReference type="ChEBI" id="CHEBI:15378"/>
        <dbReference type="ChEBI" id="CHEBI:30013"/>
        <dbReference type="ChEBI" id="CHEBI:30616"/>
        <dbReference type="ChEBI" id="CHEBI:61977"/>
        <dbReference type="ChEBI" id="CHEBI:456216"/>
        <dbReference type="EC" id="2.7.11.1"/>
    </reaction>
</comment>
<dbReference type="CDD" id="cd14014">
    <property type="entry name" value="STKc_PknB_like"/>
    <property type="match status" value="1"/>
</dbReference>
<dbReference type="OrthoDB" id="9762169at2"/>
<evidence type="ECO:0000256" key="6">
    <source>
        <dbReference type="ARBA" id="ARBA00022777"/>
    </source>
</evidence>
<keyword evidence="11" id="KW-1185">Reference proteome</keyword>
<evidence type="ECO:0000256" key="9">
    <source>
        <dbReference type="ARBA" id="ARBA00048679"/>
    </source>
</evidence>
<name>A0A1H8CCD7_9MICO</name>
<reference evidence="10 11" key="1">
    <citation type="submission" date="2019-03" db="EMBL/GenBank/DDBJ databases">
        <title>Genomics of glacier-inhabiting Cryobacterium strains.</title>
        <authorList>
            <person name="Liu Q."/>
            <person name="Xin Y.-H."/>
        </authorList>
    </citation>
    <scope>NUCLEOTIDE SEQUENCE [LARGE SCALE GENOMIC DNA]</scope>
    <source>
        <strain evidence="10 11">Hh15</strain>
    </source>
</reference>
<dbReference type="GO" id="GO:0005524">
    <property type="term" value="F:ATP binding"/>
    <property type="evidence" value="ECO:0007669"/>
    <property type="project" value="UniProtKB-UniRule"/>
</dbReference>
<evidence type="ECO:0000256" key="5">
    <source>
        <dbReference type="ARBA" id="ARBA00022741"/>
    </source>
</evidence>
<comment type="caution">
    <text evidence="10">The sequence shown here is derived from an EMBL/GenBank/DDBJ whole genome shotgun (WGS) entry which is preliminary data.</text>
</comment>
<organism evidence="10 11">
    <name type="scientific">Cryobacterium luteum</name>
    <dbReference type="NCBI Taxonomy" id="1424661"/>
    <lineage>
        <taxon>Bacteria</taxon>
        <taxon>Bacillati</taxon>
        <taxon>Actinomycetota</taxon>
        <taxon>Actinomycetes</taxon>
        <taxon>Micrococcales</taxon>
        <taxon>Microbacteriaceae</taxon>
        <taxon>Cryobacterium</taxon>
    </lineage>
</organism>
<comment type="catalytic activity">
    <reaction evidence="9">
        <text>L-seryl-[protein] + ATP = O-phospho-L-seryl-[protein] + ADP + H(+)</text>
        <dbReference type="Rhea" id="RHEA:17989"/>
        <dbReference type="Rhea" id="RHEA-COMP:9863"/>
        <dbReference type="Rhea" id="RHEA-COMP:11604"/>
        <dbReference type="ChEBI" id="CHEBI:15378"/>
        <dbReference type="ChEBI" id="CHEBI:29999"/>
        <dbReference type="ChEBI" id="CHEBI:30616"/>
        <dbReference type="ChEBI" id="CHEBI:83421"/>
        <dbReference type="ChEBI" id="CHEBI:456216"/>
        <dbReference type="EC" id="2.7.11.1"/>
    </reaction>
</comment>
<keyword evidence="7" id="KW-0067">ATP-binding</keyword>
<evidence type="ECO:0000313" key="10">
    <source>
        <dbReference type="EMBL" id="TFB89329.1"/>
    </source>
</evidence>
<dbReference type="GO" id="GO:0004674">
    <property type="term" value="F:protein serine/threonine kinase activity"/>
    <property type="evidence" value="ECO:0007669"/>
    <property type="project" value="UniProtKB-KW"/>
</dbReference>
<dbReference type="InterPro" id="IPR005543">
    <property type="entry name" value="PASTA_dom"/>
</dbReference>
<dbReference type="PROSITE" id="PS51178">
    <property type="entry name" value="PASTA"/>
    <property type="match status" value="1"/>
</dbReference>
<evidence type="ECO:0000313" key="11">
    <source>
        <dbReference type="Proteomes" id="UP000297654"/>
    </source>
</evidence>
<dbReference type="Gene3D" id="1.10.510.10">
    <property type="entry name" value="Transferase(Phosphotransferase) domain 1"/>
    <property type="match status" value="1"/>
</dbReference>
<dbReference type="InterPro" id="IPR000719">
    <property type="entry name" value="Prot_kinase_dom"/>
</dbReference>